<protein>
    <submittedName>
        <fullName evidence="1">Uncharacterized protein</fullName>
    </submittedName>
</protein>
<dbReference type="EMBL" id="JXAL01000024">
    <property type="protein sequence ID" value="KIL35057.1"/>
    <property type="molecule type" value="Genomic_DNA"/>
</dbReference>
<sequence>MRELSDLLFFISLGLIVLAFFAATLLGPRVIRGADGLPLDDNTEILARQDKGIKKSFSLLVVMDRRYRNHFIRDLKQHIG</sequence>
<keyword evidence="2" id="KW-1185">Reference proteome</keyword>
<organism evidence="1 2">
    <name type="scientific">Cohnella kolymensis</name>
    <dbReference type="NCBI Taxonomy" id="1590652"/>
    <lineage>
        <taxon>Bacteria</taxon>
        <taxon>Bacillati</taxon>
        <taxon>Bacillota</taxon>
        <taxon>Bacilli</taxon>
        <taxon>Bacillales</taxon>
        <taxon>Paenibacillaceae</taxon>
        <taxon>Cohnella</taxon>
    </lineage>
</organism>
<dbReference type="RefSeq" id="WP_041065016.1">
    <property type="nucleotide sequence ID" value="NZ_JXAL01000024.1"/>
</dbReference>
<comment type="caution">
    <text evidence="1">The sequence shown here is derived from an EMBL/GenBank/DDBJ whole genome shotgun (WGS) entry which is preliminary data.</text>
</comment>
<evidence type="ECO:0000313" key="1">
    <source>
        <dbReference type="EMBL" id="KIL35057.1"/>
    </source>
</evidence>
<name>A0ABR5A1W1_9BACL</name>
<accession>A0ABR5A1W1</accession>
<reference evidence="1 2" key="1">
    <citation type="submission" date="2014-12" db="EMBL/GenBank/DDBJ databases">
        <title>Draft genome sequence of Cohnella kolymensis strain B-2846.</title>
        <authorList>
            <person name="Karlyshev A.V."/>
            <person name="Kudryashova E.B."/>
        </authorList>
    </citation>
    <scope>NUCLEOTIDE SEQUENCE [LARGE SCALE GENOMIC DNA]</scope>
    <source>
        <strain evidence="1 2">VKM B-2846</strain>
    </source>
</reference>
<dbReference type="Proteomes" id="UP000054526">
    <property type="component" value="Unassembled WGS sequence"/>
</dbReference>
<proteinExistence type="predicted"/>
<gene>
    <name evidence="1" type="ORF">SD71_15465</name>
</gene>
<evidence type="ECO:0000313" key="2">
    <source>
        <dbReference type="Proteomes" id="UP000054526"/>
    </source>
</evidence>